<proteinExistence type="predicted"/>
<dbReference type="RefSeq" id="WP_093072397.1">
    <property type="nucleotide sequence ID" value="NZ_BJVE01000102.1"/>
</dbReference>
<reference evidence="2" key="1">
    <citation type="submission" date="2016-10" db="EMBL/GenBank/DDBJ databases">
        <authorList>
            <person name="de Groot N.N."/>
        </authorList>
    </citation>
    <scope>NUCLEOTIDE SEQUENCE [LARGE SCALE GENOMIC DNA]</scope>
    <source>
        <strain evidence="2">10nlg</strain>
    </source>
</reference>
<protein>
    <recommendedName>
        <fullName evidence="3">DUF2802 domain-containing protein</fullName>
    </recommendedName>
</protein>
<evidence type="ECO:0000313" key="2">
    <source>
        <dbReference type="Proteomes" id="UP000199318"/>
    </source>
</evidence>
<name>A0A1H9SB59_9BACI</name>
<comment type="caution">
    <text evidence="1">The sequence shown here is derived from an EMBL/GenBank/DDBJ whole genome shotgun (WGS) entry which is preliminary data.</text>
</comment>
<dbReference type="AlphaFoldDB" id="A0A1H9SB59"/>
<dbReference type="EMBL" id="FOGV01000006">
    <property type="protein sequence ID" value="SER81805.1"/>
    <property type="molecule type" value="Genomic_DNA"/>
</dbReference>
<gene>
    <name evidence="1" type="ORF">SAMN05444126_106113</name>
</gene>
<accession>A0A1H9SB59</accession>
<sequence>MEWIIITLLAFAILLFIVSFFQKGAAAHAEEQVEQVSIQLMKEIYYMKKKLRKLEEEYMLDFDEQAYAFHSTADLKRDDVLAMFENGNSPEDIAVQTNRDVNDIEALLANEKQ</sequence>
<dbReference type="Proteomes" id="UP000199318">
    <property type="component" value="Unassembled WGS sequence"/>
</dbReference>
<organism evidence="1 2">
    <name type="scientific">Salisediminibacterium halotolerans</name>
    <dbReference type="NCBI Taxonomy" id="517425"/>
    <lineage>
        <taxon>Bacteria</taxon>
        <taxon>Bacillati</taxon>
        <taxon>Bacillota</taxon>
        <taxon>Bacilli</taxon>
        <taxon>Bacillales</taxon>
        <taxon>Bacillaceae</taxon>
        <taxon>Salisediminibacterium</taxon>
    </lineage>
</organism>
<evidence type="ECO:0008006" key="3">
    <source>
        <dbReference type="Google" id="ProtNLM"/>
    </source>
</evidence>
<evidence type="ECO:0000313" key="1">
    <source>
        <dbReference type="EMBL" id="SER81805.1"/>
    </source>
</evidence>
<keyword evidence="2" id="KW-1185">Reference proteome</keyword>
<dbReference type="STRING" id="1464123.SAMN05444126_106113"/>
<dbReference type="OrthoDB" id="2937672at2"/>